<comment type="caution">
    <text evidence="1">The sequence shown here is derived from an EMBL/GenBank/DDBJ whole genome shotgun (WGS) entry which is preliminary data.</text>
</comment>
<dbReference type="EMBL" id="JAADJZ010000022">
    <property type="protein sequence ID" value="KAF2867578.1"/>
    <property type="molecule type" value="Genomic_DNA"/>
</dbReference>
<name>A0A7C8M3R9_9PLEO</name>
<evidence type="ECO:0000313" key="2">
    <source>
        <dbReference type="Proteomes" id="UP000481861"/>
    </source>
</evidence>
<accession>A0A7C8M3R9</accession>
<organism evidence="1 2">
    <name type="scientific">Massariosphaeria phaeospora</name>
    <dbReference type="NCBI Taxonomy" id="100035"/>
    <lineage>
        <taxon>Eukaryota</taxon>
        <taxon>Fungi</taxon>
        <taxon>Dikarya</taxon>
        <taxon>Ascomycota</taxon>
        <taxon>Pezizomycotina</taxon>
        <taxon>Dothideomycetes</taxon>
        <taxon>Pleosporomycetidae</taxon>
        <taxon>Pleosporales</taxon>
        <taxon>Pleosporales incertae sedis</taxon>
        <taxon>Massariosphaeria</taxon>
    </lineage>
</organism>
<protein>
    <submittedName>
        <fullName evidence="1">Uncharacterized protein</fullName>
    </submittedName>
</protein>
<dbReference type="AlphaFoldDB" id="A0A7C8M3R9"/>
<gene>
    <name evidence="1" type="ORF">BDV95DRAFT_169747</name>
</gene>
<keyword evidence="2" id="KW-1185">Reference proteome</keyword>
<proteinExistence type="predicted"/>
<dbReference type="Proteomes" id="UP000481861">
    <property type="component" value="Unassembled WGS sequence"/>
</dbReference>
<reference evidence="1 2" key="1">
    <citation type="submission" date="2020-01" db="EMBL/GenBank/DDBJ databases">
        <authorList>
            <consortium name="DOE Joint Genome Institute"/>
            <person name="Haridas S."/>
            <person name="Albert R."/>
            <person name="Binder M."/>
            <person name="Bloem J."/>
            <person name="Labutti K."/>
            <person name="Salamov A."/>
            <person name="Andreopoulos B."/>
            <person name="Baker S.E."/>
            <person name="Barry K."/>
            <person name="Bills G."/>
            <person name="Bluhm B.H."/>
            <person name="Cannon C."/>
            <person name="Castanera R."/>
            <person name="Culley D.E."/>
            <person name="Daum C."/>
            <person name="Ezra D."/>
            <person name="Gonzalez J.B."/>
            <person name="Henrissat B."/>
            <person name="Kuo A."/>
            <person name="Liang C."/>
            <person name="Lipzen A."/>
            <person name="Lutzoni F."/>
            <person name="Magnuson J."/>
            <person name="Mondo S."/>
            <person name="Nolan M."/>
            <person name="Ohm R."/>
            <person name="Pangilinan J."/>
            <person name="Park H.-J.H."/>
            <person name="Ramirez L."/>
            <person name="Alfaro M."/>
            <person name="Sun H."/>
            <person name="Tritt A."/>
            <person name="Yoshinaga Y."/>
            <person name="Zwiers L.-H.L."/>
            <person name="Turgeon B.G."/>
            <person name="Goodwin S.B."/>
            <person name="Spatafora J.W."/>
            <person name="Crous P.W."/>
            <person name="Grigoriev I.V."/>
        </authorList>
    </citation>
    <scope>NUCLEOTIDE SEQUENCE [LARGE SCALE GENOMIC DNA]</scope>
    <source>
        <strain evidence="1 2">CBS 611.86</strain>
    </source>
</reference>
<sequence length="157" mass="16934">MAVGRLLTTTATVGVNERRGCRGAAYRTREDTWRGGGAGPCTPCPPEVSPSSSLLSRFSFPFTPSCPATVAALRQTKHGTSSRAPVREVFQLRRPPADLALTSNRRGRCRPPNSPLSALHHALLSSPRPSLVCLESLRKDDAVNYHGSIDALDIYPL</sequence>
<evidence type="ECO:0000313" key="1">
    <source>
        <dbReference type="EMBL" id="KAF2867578.1"/>
    </source>
</evidence>